<evidence type="ECO:0000313" key="1">
    <source>
        <dbReference type="EMBL" id="EDR02653.1"/>
    </source>
</evidence>
<dbReference type="AlphaFoldDB" id="B0DRR5"/>
<proteinExistence type="predicted"/>
<gene>
    <name evidence="1" type="ORF">LACBIDRAFT_332149</name>
</gene>
<dbReference type="RefSeq" id="XP_001886697.1">
    <property type="nucleotide sequence ID" value="XM_001886662.1"/>
</dbReference>
<dbReference type="Proteomes" id="UP000001194">
    <property type="component" value="Unassembled WGS sequence"/>
</dbReference>
<dbReference type="InParanoid" id="B0DRR5"/>
<keyword evidence="2" id="KW-1185">Reference proteome</keyword>
<dbReference type="KEGG" id="lbc:LACBIDRAFT_332149"/>
<name>B0DRR5_LACBS</name>
<evidence type="ECO:0000313" key="2">
    <source>
        <dbReference type="Proteomes" id="UP000001194"/>
    </source>
</evidence>
<dbReference type="GeneID" id="6082324"/>
<dbReference type="EMBL" id="DS547129">
    <property type="protein sequence ID" value="EDR02653.1"/>
    <property type="molecule type" value="Genomic_DNA"/>
</dbReference>
<dbReference type="OrthoDB" id="443634at2759"/>
<reference evidence="1 2" key="1">
    <citation type="journal article" date="2008" name="Nature">
        <title>The genome of Laccaria bicolor provides insights into mycorrhizal symbiosis.</title>
        <authorList>
            <person name="Martin F."/>
            <person name="Aerts A."/>
            <person name="Ahren D."/>
            <person name="Brun A."/>
            <person name="Danchin E.G.J."/>
            <person name="Duchaussoy F."/>
            <person name="Gibon J."/>
            <person name="Kohler A."/>
            <person name="Lindquist E."/>
            <person name="Pereda V."/>
            <person name="Salamov A."/>
            <person name="Shapiro H.J."/>
            <person name="Wuyts J."/>
            <person name="Blaudez D."/>
            <person name="Buee M."/>
            <person name="Brokstein P."/>
            <person name="Canbaeck B."/>
            <person name="Cohen D."/>
            <person name="Courty P.E."/>
            <person name="Coutinho P.M."/>
            <person name="Delaruelle C."/>
            <person name="Detter J.C."/>
            <person name="Deveau A."/>
            <person name="DiFazio S."/>
            <person name="Duplessis S."/>
            <person name="Fraissinet-Tachet L."/>
            <person name="Lucic E."/>
            <person name="Frey-Klett P."/>
            <person name="Fourrey C."/>
            <person name="Feussner I."/>
            <person name="Gay G."/>
            <person name="Grimwood J."/>
            <person name="Hoegger P.J."/>
            <person name="Jain P."/>
            <person name="Kilaru S."/>
            <person name="Labbe J."/>
            <person name="Lin Y.C."/>
            <person name="Legue V."/>
            <person name="Le Tacon F."/>
            <person name="Marmeisse R."/>
            <person name="Melayah D."/>
            <person name="Montanini B."/>
            <person name="Muratet M."/>
            <person name="Nehls U."/>
            <person name="Niculita-Hirzel H."/>
            <person name="Oudot-Le Secq M.P."/>
            <person name="Peter M."/>
            <person name="Quesneville H."/>
            <person name="Rajashekar B."/>
            <person name="Reich M."/>
            <person name="Rouhier N."/>
            <person name="Schmutz J."/>
            <person name="Yin T."/>
            <person name="Chalot M."/>
            <person name="Henrissat B."/>
            <person name="Kuees U."/>
            <person name="Lucas S."/>
            <person name="Van de Peer Y."/>
            <person name="Podila G.K."/>
            <person name="Polle A."/>
            <person name="Pukkila P.J."/>
            <person name="Richardson P.M."/>
            <person name="Rouze P."/>
            <person name="Sanders I.R."/>
            <person name="Stajich J.E."/>
            <person name="Tunlid A."/>
            <person name="Tuskan G."/>
            <person name="Grigoriev I.V."/>
        </authorList>
    </citation>
    <scope>NUCLEOTIDE SEQUENCE [LARGE SCALE GENOMIC DNA]</scope>
    <source>
        <strain evidence="2">S238N-H82 / ATCC MYA-4686</strain>
    </source>
</reference>
<organism evidence="2">
    <name type="scientific">Laccaria bicolor (strain S238N-H82 / ATCC MYA-4686)</name>
    <name type="common">Bicoloured deceiver</name>
    <name type="synonym">Laccaria laccata var. bicolor</name>
    <dbReference type="NCBI Taxonomy" id="486041"/>
    <lineage>
        <taxon>Eukaryota</taxon>
        <taxon>Fungi</taxon>
        <taxon>Dikarya</taxon>
        <taxon>Basidiomycota</taxon>
        <taxon>Agaricomycotina</taxon>
        <taxon>Agaricomycetes</taxon>
        <taxon>Agaricomycetidae</taxon>
        <taxon>Agaricales</taxon>
        <taxon>Agaricineae</taxon>
        <taxon>Hydnangiaceae</taxon>
        <taxon>Laccaria</taxon>
    </lineage>
</organism>
<accession>B0DRR5</accession>
<dbReference type="HOGENOM" id="CLU_756643_0_0_1"/>
<sequence length="366" mass="40893">MRDISYSSSQGGAGPGIPYRDPVICLTLVSHILCITPLRRSHLPLMRRASQSVVAVYPRQILICKQGVRDTLDMFLITLPKLSSWRISLLSTTAKGLDINVDANRWAKVGQRRGFPIQLQLNSDDNSTIVDVGLQDKTSIETLFIYGAYRMGLANTVSDAKDVEGMSNIGFTHSMYHTIETEPPALDAEGFAICGSCVSSSNPHMQTRCARHTGLPKLSSWRISLLSTTAKGLDINVDANRWAKVGQRRGFPIQLQLNSDDNSTIVDVGLQDKTSIETLFTFVHSIISKTRADPTLWVIAYQENVRVIFGVFVSGNHIFEHYVFAKEVFRGLCLWVQFFDIQAEAIRSFSQKKPDAHRTVRMNDNQ</sequence>
<protein>
    <submittedName>
        <fullName evidence="1">Predicted protein</fullName>
    </submittedName>
</protein>